<evidence type="ECO:0000256" key="8">
    <source>
        <dbReference type="ARBA" id="ARBA00032582"/>
    </source>
</evidence>
<reference evidence="9" key="1">
    <citation type="journal article" date="2020" name="Nat. Ecol. Evol.">
        <title>Deeply conserved synteny resolves early events in vertebrate evolution.</title>
        <authorList>
            <person name="Simakov O."/>
            <person name="Marletaz F."/>
            <person name="Yue J.X."/>
            <person name="O'Connell B."/>
            <person name="Jenkins J."/>
            <person name="Brandt A."/>
            <person name="Calef R."/>
            <person name="Tung C.H."/>
            <person name="Huang T.K."/>
            <person name="Schmutz J."/>
            <person name="Satoh N."/>
            <person name="Yu J.K."/>
            <person name="Putnam N.H."/>
            <person name="Green R.E."/>
            <person name="Rokhsar D.S."/>
        </authorList>
    </citation>
    <scope>NUCLEOTIDE SEQUENCE [LARGE SCALE GENOMIC DNA]</scope>
    <source>
        <strain evidence="9">S238N-H82</strain>
    </source>
</reference>
<evidence type="ECO:0000256" key="5">
    <source>
        <dbReference type="ARBA" id="ARBA00023163"/>
    </source>
</evidence>
<comment type="subcellular location">
    <subcellularLocation>
        <location evidence="1">Nucleus</location>
    </subcellularLocation>
</comment>
<dbReference type="Proteomes" id="UP000001554">
    <property type="component" value="Chromosome 1"/>
</dbReference>
<organism evidence="9 10">
    <name type="scientific">Branchiostoma floridae</name>
    <name type="common">Florida lancelet</name>
    <name type="synonym">Amphioxus</name>
    <dbReference type="NCBI Taxonomy" id="7739"/>
    <lineage>
        <taxon>Eukaryota</taxon>
        <taxon>Metazoa</taxon>
        <taxon>Chordata</taxon>
        <taxon>Cephalochordata</taxon>
        <taxon>Leptocardii</taxon>
        <taxon>Amphioxiformes</taxon>
        <taxon>Branchiostomatidae</taxon>
        <taxon>Branchiostoma</taxon>
    </lineage>
</organism>
<evidence type="ECO:0000313" key="10">
    <source>
        <dbReference type="RefSeq" id="XP_035681938.1"/>
    </source>
</evidence>
<dbReference type="GO" id="GO:0016592">
    <property type="term" value="C:mediator complex"/>
    <property type="evidence" value="ECO:0000318"/>
    <property type="project" value="GO_Central"/>
</dbReference>
<accession>A0A9J7LHN2</accession>
<dbReference type="GO" id="GO:0003712">
    <property type="term" value="F:transcription coregulator activity"/>
    <property type="evidence" value="ECO:0000318"/>
    <property type="project" value="GO_Central"/>
</dbReference>
<keyword evidence="5" id="KW-0804">Transcription</keyword>
<gene>
    <name evidence="10" type="primary">LOC118419591</name>
</gene>
<dbReference type="OMA" id="LCMQQCT"/>
<keyword evidence="6" id="KW-0539">Nucleus</keyword>
<reference evidence="10" key="2">
    <citation type="submission" date="2025-08" db="UniProtKB">
        <authorList>
            <consortium name="RefSeq"/>
        </authorList>
    </citation>
    <scope>IDENTIFICATION</scope>
    <source>
        <strain evidence="10">S238N-H82</strain>
        <tissue evidence="10">Testes</tissue>
    </source>
</reference>
<dbReference type="OrthoDB" id="6366949at2759"/>
<dbReference type="KEGG" id="bfo:118419591"/>
<evidence type="ECO:0000256" key="2">
    <source>
        <dbReference type="ARBA" id="ARBA00009851"/>
    </source>
</evidence>
<dbReference type="InterPro" id="IPR021018">
    <property type="entry name" value="Mediator_Med29_met"/>
</dbReference>
<dbReference type="Pfam" id="PF11568">
    <property type="entry name" value="Med29"/>
    <property type="match status" value="1"/>
</dbReference>
<keyword evidence="4" id="KW-0805">Transcription regulation</keyword>
<name>A0A9J7LHN2_BRAFL</name>
<evidence type="ECO:0000256" key="7">
    <source>
        <dbReference type="ARBA" id="ARBA00031963"/>
    </source>
</evidence>
<proteinExistence type="inferred from homology"/>
<evidence type="ECO:0000256" key="6">
    <source>
        <dbReference type="ARBA" id="ARBA00023242"/>
    </source>
</evidence>
<dbReference type="PANTHER" id="PTHR28314:SF1">
    <property type="entry name" value="MEDIATOR OF RNA POLYMERASE II TRANSCRIPTION SUBUNIT 29"/>
    <property type="match status" value="1"/>
</dbReference>
<comment type="similarity">
    <text evidence="2">Belongs to the Mediator complex subunit 29 family.</text>
</comment>
<keyword evidence="9" id="KW-1185">Reference proteome</keyword>
<evidence type="ECO:0000256" key="4">
    <source>
        <dbReference type="ARBA" id="ARBA00023015"/>
    </source>
</evidence>
<dbReference type="PANTHER" id="PTHR28314">
    <property type="entry name" value="MEDIATOR OF RNA POLYMERASE II TRANSCRIPTION SUBUNIT 29"/>
    <property type="match status" value="1"/>
</dbReference>
<evidence type="ECO:0000256" key="3">
    <source>
        <dbReference type="ARBA" id="ARBA00019684"/>
    </source>
</evidence>
<dbReference type="GO" id="GO:0006357">
    <property type="term" value="P:regulation of transcription by RNA polymerase II"/>
    <property type="evidence" value="ECO:0000318"/>
    <property type="project" value="GO_Central"/>
</dbReference>
<dbReference type="RefSeq" id="XP_035681938.1">
    <property type="nucleotide sequence ID" value="XM_035826045.1"/>
</dbReference>
<sequence>MAGQQQQQQQQQQQTMEVDPVSKFKLLVPHLKESLVNLMRIAGQNLVHNAAIDNQLKSGDNPSQRVDKNLEEFYSTLDQIELNLRLAQECLTQHQESVRHAPLPVPIMSKPEPSGEGQTMPYGQFLGLARSQVTCAKEIHDALVRCADDLGGKR</sequence>
<evidence type="ECO:0000256" key="1">
    <source>
        <dbReference type="ARBA" id="ARBA00004123"/>
    </source>
</evidence>
<protein>
    <recommendedName>
        <fullName evidence="3">Mediator of RNA polymerase II transcription subunit 29</fullName>
    </recommendedName>
    <alternativeName>
        <fullName evidence="8">Intersex-like protein</fullName>
    </alternativeName>
    <alternativeName>
        <fullName evidence="7">Mediator complex subunit 29</fullName>
    </alternativeName>
</protein>
<dbReference type="GeneID" id="118419591"/>
<evidence type="ECO:0000313" key="9">
    <source>
        <dbReference type="Proteomes" id="UP000001554"/>
    </source>
</evidence>
<dbReference type="AlphaFoldDB" id="A0A9J7LHN2"/>